<evidence type="ECO:0000256" key="1">
    <source>
        <dbReference type="SAM" id="MobiDB-lite"/>
    </source>
</evidence>
<feature type="region of interest" description="Disordered" evidence="1">
    <location>
        <begin position="119"/>
        <end position="346"/>
    </location>
</feature>
<feature type="compositionally biased region" description="Basic and acidic residues" evidence="1">
    <location>
        <begin position="313"/>
        <end position="343"/>
    </location>
</feature>
<feature type="compositionally biased region" description="Low complexity" evidence="1">
    <location>
        <begin position="129"/>
        <end position="145"/>
    </location>
</feature>
<gene>
    <name evidence="2" type="primary">P0413H11.23</name>
</gene>
<evidence type="ECO:0000313" key="2">
    <source>
        <dbReference type="EMBL" id="BAD10629.1"/>
    </source>
</evidence>
<protein>
    <submittedName>
        <fullName evidence="2">Epstein-Barr virus EBNA-1-like protein</fullName>
    </submittedName>
</protein>
<dbReference type="AlphaFoldDB" id="Q6YWK2"/>
<feature type="region of interest" description="Disordered" evidence="1">
    <location>
        <begin position="379"/>
        <end position="424"/>
    </location>
</feature>
<name>Q6YWK2_ORYSJ</name>
<reference evidence="3" key="1">
    <citation type="journal article" date="2005" name="Nature">
        <title>The map-based sequence of the rice genome.</title>
        <authorList>
            <consortium name="International rice genome sequencing project (IRGSP)"/>
            <person name="Matsumoto T."/>
            <person name="Wu J."/>
            <person name="Kanamori H."/>
            <person name="Katayose Y."/>
            <person name="Fujisawa M."/>
            <person name="Namiki N."/>
            <person name="Mizuno H."/>
            <person name="Yamamoto K."/>
            <person name="Antonio B.A."/>
            <person name="Baba T."/>
            <person name="Sakata K."/>
            <person name="Nagamura Y."/>
            <person name="Aoki H."/>
            <person name="Arikawa K."/>
            <person name="Arita K."/>
            <person name="Bito T."/>
            <person name="Chiden Y."/>
            <person name="Fujitsuka N."/>
            <person name="Fukunaka R."/>
            <person name="Hamada M."/>
            <person name="Harada C."/>
            <person name="Hayashi A."/>
            <person name="Hijishita S."/>
            <person name="Honda M."/>
            <person name="Hosokawa S."/>
            <person name="Ichikawa Y."/>
            <person name="Idonuma A."/>
            <person name="Iijima M."/>
            <person name="Ikeda M."/>
            <person name="Ikeno M."/>
            <person name="Ito K."/>
            <person name="Ito S."/>
            <person name="Ito T."/>
            <person name="Ito Y."/>
            <person name="Ito Y."/>
            <person name="Iwabuchi A."/>
            <person name="Kamiya K."/>
            <person name="Karasawa W."/>
            <person name="Kurita K."/>
            <person name="Katagiri S."/>
            <person name="Kikuta A."/>
            <person name="Kobayashi H."/>
            <person name="Kobayashi N."/>
            <person name="Machita K."/>
            <person name="Maehara T."/>
            <person name="Masukawa M."/>
            <person name="Mizubayashi T."/>
            <person name="Mukai Y."/>
            <person name="Nagasaki H."/>
            <person name="Nagata Y."/>
            <person name="Naito S."/>
            <person name="Nakashima M."/>
            <person name="Nakama Y."/>
            <person name="Nakamichi Y."/>
            <person name="Nakamura M."/>
            <person name="Meguro A."/>
            <person name="Negishi M."/>
            <person name="Ohta I."/>
            <person name="Ohta T."/>
            <person name="Okamoto M."/>
            <person name="Ono N."/>
            <person name="Saji S."/>
            <person name="Sakaguchi M."/>
            <person name="Sakai K."/>
            <person name="Shibata M."/>
            <person name="Shimokawa T."/>
            <person name="Song J."/>
            <person name="Takazaki Y."/>
            <person name="Terasawa K."/>
            <person name="Tsugane M."/>
            <person name="Tsuji K."/>
            <person name="Ueda S."/>
            <person name="Waki K."/>
            <person name="Yamagata H."/>
            <person name="Yamamoto M."/>
            <person name="Yamamoto S."/>
            <person name="Yamane H."/>
            <person name="Yoshiki S."/>
            <person name="Yoshihara R."/>
            <person name="Yukawa K."/>
            <person name="Zhong H."/>
            <person name="Yano M."/>
            <person name="Yuan Q."/>
            <person name="Ouyang S."/>
            <person name="Liu J."/>
            <person name="Jones K.M."/>
            <person name="Gansberger K."/>
            <person name="Moffat K."/>
            <person name="Hill J."/>
            <person name="Bera J."/>
            <person name="Fadrosh D."/>
            <person name="Jin S."/>
            <person name="Johri S."/>
            <person name="Kim M."/>
            <person name="Overton L."/>
            <person name="Reardon M."/>
            <person name="Tsitrin T."/>
            <person name="Vuong H."/>
            <person name="Weaver B."/>
            <person name="Ciecko A."/>
            <person name="Tallon L."/>
            <person name="Jackson J."/>
            <person name="Pai G."/>
            <person name="Aken S.V."/>
            <person name="Utterback T."/>
            <person name="Reidmuller S."/>
            <person name="Feldblyum T."/>
            <person name="Hsiao J."/>
            <person name="Zismann V."/>
            <person name="Iobst S."/>
            <person name="de Vazeille A.R."/>
            <person name="Buell C.R."/>
            <person name="Ying K."/>
            <person name="Li Y."/>
            <person name="Lu T."/>
            <person name="Huang Y."/>
            <person name="Zhao Q."/>
            <person name="Feng Q."/>
            <person name="Zhang L."/>
            <person name="Zhu J."/>
            <person name="Weng Q."/>
            <person name="Mu J."/>
            <person name="Lu Y."/>
            <person name="Fan D."/>
            <person name="Liu Y."/>
            <person name="Guan J."/>
            <person name="Zhang Y."/>
            <person name="Yu S."/>
            <person name="Liu X."/>
            <person name="Zhang Y."/>
            <person name="Hong G."/>
            <person name="Han B."/>
            <person name="Choisne N."/>
            <person name="Demange N."/>
            <person name="Orjeda G."/>
            <person name="Samain S."/>
            <person name="Cattolico L."/>
            <person name="Pelletier E."/>
            <person name="Couloux A."/>
            <person name="Segurens B."/>
            <person name="Wincker P."/>
            <person name="D'Hont A."/>
            <person name="Scarpelli C."/>
            <person name="Weissenbach J."/>
            <person name="Salanoubat M."/>
            <person name="Quetier F."/>
            <person name="Yu Y."/>
            <person name="Kim H.R."/>
            <person name="Rambo T."/>
            <person name="Currie J."/>
            <person name="Collura K."/>
            <person name="Luo M."/>
            <person name="Yang T."/>
            <person name="Ammiraju J.S.S."/>
            <person name="Engler F."/>
            <person name="Soderlund C."/>
            <person name="Wing R.A."/>
            <person name="Palmer L.E."/>
            <person name="de la Bastide M."/>
            <person name="Spiegel L."/>
            <person name="Nascimento L."/>
            <person name="Zutavern T."/>
            <person name="O'Shaughnessy A."/>
            <person name="Dike S."/>
            <person name="Dedhia N."/>
            <person name="Preston R."/>
            <person name="Balija V."/>
            <person name="McCombie W.R."/>
            <person name="Chow T."/>
            <person name="Chen H."/>
            <person name="Chung M."/>
            <person name="Chen C."/>
            <person name="Shaw J."/>
            <person name="Wu H."/>
            <person name="Hsiao K."/>
            <person name="Chao Y."/>
            <person name="Chu M."/>
            <person name="Cheng C."/>
            <person name="Hour A."/>
            <person name="Lee P."/>
            <person name="Lin S."/>
            <person name="Lin Y."/>
            <person name="Liou J."/>
            <person name="Liu S."/>
            <person name="Hsing Y."/>
            <person name="Raghuvanshi S."/>
            <person name="Mohanty A."/>
            <person name="Bharti A.K."/>
            <person name="Gaur A."/>
            <person name="Gupta V."/>
            <person name="Kumar D."/>
            <person name="Ravi V."/>
            <person name="Vij S."/>
            <person name="Kapur A."/>
            <person name="Khurana P."/>
            <person name="Khurana P."/>
            <person name="Khurana J.P."/>
            <person name="Tyagi A.K."/>
            <person name="Gaikwad K."/>
            <person name="Singh A."/>
            <person name="Dalal V."/>
            <person name="Srivastava S."/>
            <person name="Dixit A."/>
            <person name="Pal A.K."/>
            <person name="Ghazi I.A."/>
            <person name="Yadav M."/>
            <person name="Pandit A."/>
            <person name="Bhargava A."/>
            <person name="Sureshbabu K."/>
            <person name="Batra K."/>
            <person name="Sharma T.R."/>
            <person name="Mohapatra T."/>
            <person name="Singh N.K."/>
            <person name="Messing J."/>
            <person name="Nelson A.B."/>
            <person name="Fuks G."/>
            <person name="Kavchok S."/>
            <person name="Keizer G."/>
            <person name="Linton E."/>
            <person name="Llaca V."/>
            <person name="Song R."/>
            <person name="Tanyolac B."/>
            <person name="Young S."/>
            <person name="Ho-Il K."/>
            <person name="Hahn J.H."/>
            <person name="Sangsakoo G."/>
            <person name="Vanavichit A."/>
            <person name="de Mattos Luiz.A.T."/>
            <person name="Zimmer P.D."/>
            <person name="Malone G."/>
            <person name="Dellagostin O."/>
            <person name="de Oliveira A.C."/>
            <person name="Bevan M."/>
            <person name="Bancroft I."/>
            <person name="Minx P."/>
            <person name="Cordum H."/>
            <person name="Wilson R."/>
            <person name="Cheng Z."/>
            <person name="Jin W."/>
            <person name="Jiang J."/>
            <person name="Leong S.A."/>
            <person name="Iwama H."/>
            <person name="Gojobori T."/>
            <person name="Itoh T."/>
            <person name="Niimura Y."/>
            <person name="Fujii Y."/>
            <person name="Habara T."/>
            <person name="Sakai H."/>
            <person name="Sato Y."/>
            <person name="Wilson G."/>
            <person name="Kumar K."/>
            <person name="McCouch S."/>
            <person name="Juretic N."/>
            <person name="Hoen D."/>
            <person name="Wright S."/>
            <person name="Bruskiewich R."/>
            <person name="Bureau T."/>
            <person name="Miyao A."/>
            <person name="Hirochika H."/>
            <person name="Nishikawa T."/>
            <person name="Kadowaki K."/>
            <person name="Sugiura M."/>
            <person name="Burr B."/>
            <person name="Sasaki T."/>
        </authorList>
    </citation>
    <scope>NUCLEOTIDE SEQUENCE [LARGE SCALE GENOMIC DNA]</scope>
    <source>
        <strain evidence="3">cv. Nipponbare</strain>
    </source>
</reference>
<sequence length="424" mass="44485">MERSGRAKWAGRPKAAQTRARAGGRRERAGGPGSPRAVPGGTRLSAARLTVRREHATHARGRGRDAVHARGPRWTQVRRAHAQPHGSRWIARTRRDRPVSARPGLAELAPTWRLRGCHAGRREVDDDPALNGRRAAAASGGANHGDTGKSVHTGRLHVTREGEPSARIRRRLLDGGGLRRRQPAAEEEGNGDEVTRGRFPVVRAPTRLRELDASVGLGGTTPSEAGDERVLRSSGGDGGEHTASDGNGRGRRGRARSPLPRPRTHRLSRRLAMDGGGEAEHGSGGNERGTDMGGQAGELALRLASKAATGGDAGERGKRKERGKGGRERGLAPLPIREKEEGAGRLGRGRGALCLRPLEASARSGGGRAMTTAMTAGRFGAARRHGRQARAGAAEGDGGGDGAVGHSARARGKQRVARLGSGTG</sequence>
<dbReference type="Proteomes" id="UP000000763">
    <property type="component" value="Chromosome 8"/>
</dbReference>
<proteinExistence type="predicted"/>
<evidence type="ECO:0000313" key="3">
    <source>
        <dbReference type="Proteomes" id="UP000000763"/>
    </source>
</evidence>
<dbReference type="EMBL" id="AP005757">
    <property type="protein sequence ID" value="BAD10629.1"/>
    <property type="molecule type" value="Genomic_DNA"/>
</dbReference>
<feature type="compositionally biased region" description="Gly residues" evidence="1">
    <location>
        <begin position="282"/>
        <end position="296"/>
    </location>
</feature>
<accession>Q6YWK2</accession>
<reference evidence="3" key="2">
    <citation type="journal article" date="2008" name="Nucleic Acids Res.">
        <title>The rice annotation project database (RAP-DB): 2008 update.</title>
        <authorList>
            <consortium name="The rice annotation project (RAP)"/>
        </authorList>
    </citation>
    <scope>GENOME REANNOTATION</scope>
    <source>
        <strain evidence="3">cv. Nipponbare</strain>
    </source>
</reference>
<feature type="region of interest" description="Disordered" evidence="1">
    <location>
        <begin position="1"/>
        <end position="44"/>
    </location>
</feature>
<organism evidence="2 3">
    <name type="scientific">Oryza sativa subsp. japonica</name>
    <name type="common">Rice</name>
    <dbReference type="NCBI Taxonomy" id="39947"/>
    <lineage>
        <taxon>Eukaryota</taxon>
        <taxon>Viridiplantae</taxon>
        <taxon>Streptophyta</taxon>
        <taxon>Embryophyta</taxon>
        <taxon>Tracheophyta</taxon>
        <taxon>Spermatophyta</taxon>
        <taxon>Magnoliopsida</taxon>
        <taxon>Liliopsida</taxon>
        <taxon>Poales</taxon>
        <taxon>Poaceae</taxon>
        <taxon>BOP clade</taxon>
        <taxon>Oryzoideae</taxon>
        <taxon>Oryzeae</taxon>
        <taxon>Oryzinae</taxon>
        <taxon>Oryza</taxon>
        <taxon>Oryza sativa</taxon>
    </lineage>
</organism>